<organism evidence="1 2">
    <name type="scientific">Bordetella parapertussis</name>
    <dbReference type="NCBI Taxonomy" id="519"/>
    <lineage>
        <taxon>Bacteria</taxon>
        <taxon>Pseudomonadati</taxon>
        <taxon>Pseudomonadota</taxon>
        <taxon>Betaproteobacteria</taxon>
        <taxon>Burkholderiales</taxon>
        <taxon>Alcaligenaceae</taxon>
        <taxon>Bordetella</taxon>
    </lineage>
</organism>
<name>A0ABU5X9H0_BORPP</name>
<dbReference type="Proteomes" id="UP001324595">
    <property type="component" value="Unassembled WGS sequence"/>
</dbReference>
<sequence>MISPFVNFLYEFEHHRVAFLFHLQDICRDALIAEGDYVRSGRELLACRREPGETGAARQSNIFFVLRRRRGAGMMTQPRYPA</sequence>
<keyword evidence="2" id="KW-1185">Reference proteome</keyword>
<evidence type="ECO:0000313" key="1">
    <source>
        <dbReference type="EMBL" id="MEB2665540.1"/>
    </source>
</evidence>
<comment type="caution">
    <text evidence="1">The sequence shown here is derived from an EMBL/GenBank/DDBJ whole genome shotgun (WGS) entry which is preliminary data.</text>
</comment>
<evidence type="ECO:0000313" key="2">
    <source>
        <dbReference type="Proteomes" id="UP001324595"/>
    </source>
</evidence>
<dbReference type="GeneID" id="93203375"/>
<protein>
    <submittedName>
        <fullName evidence="1">Uncharacterized protein</fullName>
    </submittedName>
</protein>
<accession>A0ABU5X9H0</accession>
<dbReference type="RefSeq" id="WP_127806951.1">
    <property type="nucleotide sequence ID" value="NZ_AP019378.2"/>
</dbReference>
<proteinExistence type="predicted"/>
<reference evidence="1 2" key="1">
    <citation type="submission" date="2023-12" db="EMBL/GenBank/DDBJ databases">
        <title>Draft Genome Sequences of Bordetella parapertussis clinical Isolates from Colombia, 2023.</title>
        <authorList>
            <person name="Montilla E.A."/>
            <person name="Rojas F."/>
            <person name="Vargas M.N."/>
            <person name="Bonilla V."/>
            <person name="Duarte C."/>
        </authorList>
    </citation>
    <scope>NUCLEOTIDE SEQUENCE [LARGE SCALE GENOMIC DNA]</scope>
    <source>
        <strain evidence="1 2">320001806</strain>
    </source>
</reference>
<gene>
    <name evidence="1" type="ORF">U5T69_20765</name>
</gene>
<dbReference type="EMBL" id="JAXUBE010000137">
    <property type="protein sequence ID" value="MEB2665540.1"/>
    <property type="molecule type" value="Genomic_DNA"/>
</dbReference>